<feature type="chain" id="PRO_5011097992" evidence="2">
    <location>
        <begin position="24"/>
        <end position="76"/>
    </location>
</feature>
<name>Q1JWS9_DESA6</name>
<evidence type="ECO:0000256" key="2">
    <source>
        <dbReference type="SAM" id="SignalP"/>
    </source>
</evidence>
<evidence type="ECO:0000313" key="5">
    <source>
        <dbReference type="Proteomes" id="UP000005695"/>
    </source>
</evidence>
<proteinExistence type="predicted"/>
<keyword evidence="2" id="KW-0732">Signal</keyword>
<keyword evidence="1" id="KW-0812">Transmembrane</keyword>
<dbReference type="OrthoDB" id="5398345at2"/>
<dbReference type="EMBL" id="AAEW02000019">
    <property type="protein sequence ID" value="EAT14715.1"/>
    <property type="molecule type" value="Genomic_DNA"/>
</dbReference>
<evidence type="ECO:0000313" key="3">
    <source>
        <dbReference type="EMBL" id="EAT14715.1"/>
    </source>
</evidence>
<evidence type="ECO:0000313" key="4">
    <source>
        <dbReference type="EMBL" id="EAT16046.1"/>
    </source>
</evidence>
<keyword evidence="5" id="KW-1185">Reference proteome</keyword>
<reference evidence="3 5" key="1">
    <citation type="submission" date="2006-05" db="EMBL/GenBank/DDBJ databases">
        <title>Annotation of the draft genome assembly of Desulfuromonas acetoxidans DSM 684.</title>
        <authorList>
            <consortium name="US DOE Joint Genome Institute (JGI-ORNL)"/>
            <person name="Larimer F."/>
            <person name="Land M."/>
            <person name="Hauser L."/>
        </authorList>
    </citation>
    <scope>NUCLEOTIDE SEQUENCE [LARGE SCALE GENOMIC DNA]</scope>
    <source>
        <strain evidence="3">DSM 684</strain>
        <strain evidence="5">DSM 684 / 11070</strain>
    </source>
</reference>
<dbReference type="EMBL" id="AAEW02000007">
    <property type="protein sequence ID" value="EAT16046.1"/>
    <property type="molecule type" value="Genomic_DNA"/>
</dbReference>
<dbReference type="Proteomes" id="UP000005695">
    <property type="component" value="Unassembled WGS sequence"/>
</dbReference>
<keyword evidence="1" id="KW-1133">Transmembrane helix</keyword>
<comment type="caution">
    <text evidence="3">The sequence shown here is derived from an EMBL/GenBank/DDBJ whole genome shotgun (WGS) entry which is preliminary data.</text>
</comment>
<accession>Q1JWS9</accession>
<evidence type="ECO:0000256" key="1">
    <source>
        <dbReference type="SAM" id="Phobius"/>
    </source>
</evidence>
<keyword evidence="1" id="KW-0472">Membrane</keyword>
<protein>
    <submittedName>
        <fullName evidence="3">Uncharacterized protein</fullName>
    </submittedName>
</protein>
<organism evidence="3 5">
    <name type="scientific">Desulfuromonas acetoxidans (strain DSM 684 / 11070)</name>
    <dbReference type="NCBI Taxonomy" id="281689"/>
    <lineage>
        <taxon>Bacteria</taxon>
        <taxon>Pseudomonadati</taxon>
        <taxon>Thermodesulfobacteriota</taxon>
        <taxon>Desulfuromonadia</taxon>
        <taxon>Desulfuromonadales</taxon>
        <taxon>Desulfuromonadaceae</taxon>
        <taxon>Desulfuromonas</taxon>
    </lineage>
</organism>
<gene>
    <name evidence="3" type="ORF">Dace_0680</name>
    <name evidence="4" type="ORF">Dace_2346</name>
</gene>
<dbReference type="AlphaFoldDB" id="Q1JWS9"/>
<feature type="signal peptide" evidence="2">
    <location>
        <begin position="1"/>
        <end position="23"/>
    </location>
</feature>
<dbReference type="RefSeq" id="WP_005999948.1">
    <property type="nucleotide sequence ID" value="NZ_AAEW02000007.1"/>
</dbReference>
<feature type="transmembrane region" description="Helical" evidence="1">
    <location>
        <begin position="33"/>
        <end position="54"/>
    </location>
</feature>
<sequence length="76" mass="7924">MKALKKIATSLILLAIAAVPAFAGQESSDSGLLTWLFLGFIGLIVVGQLIPALVMGFGMVKGVLGHSDDHSHKHNA</sequence>
<reference evidence="3 5" key="2">
    <citation type="submission" date="2006-05" db="EMBL/GenBank/DDBJ databases">
        <title>Sequencing of the draft genome and assembly of Desulfuromonas acetoxidans DSM 684.</title>
        <authorList>
            <consortium name="US DOE Joint Genome Institute (JGI-PGF)"/>
            <person name="Copeland A."/>
            <person name="Lucas S."/>
            <person name="Lapidus A."/>
            <person name="Barry K."/>
            <person name="Detter J.C."/>
            <person name="Glavina del Rio T."/>
            <person name="Hammon N."/>
            <person name="Israni S."/>
            <person name="Dalin E."/>
            <person name="Tice H."/>
            <person name="Bruce D."/>
            <person name="Pitluck S."/>
            <person name="Richardson P."/>
        </authorList>
    </citation>
    <scope>NUCLEOTIDE SEQUENCE [LARGE SCALE GENOMIC DNA]</scope>
    <source>
        <strain evidence="3">DSM 684</strain>
        <strain evidence="5">DSM 684 / 11070</strain>
    </source>
</reference>